<dbReference type="PANTHER" id="PTHR47459">
    <property type="entry name" value="KINESIN LIGHT CHAIN-RELATED"/>
    <property type="match status" value="1"/>
</dbReference>
<dbReference type="PANTHER" id="PTHR47459:SF1">
    <property type="entry name" value="KINESIN LIGHT CHAIN-RELATED"/>
    <property type="match status" value="1"/>
</dbReference>
<dbReference type="Gramene" id="OE9A053405T1">
    <property type="protein sequence ID" value="OE9A053405C1"/>
    <property type="gene ID" value="OE9A053405"/>
</dbReference>
<feature type="region of interest" description="Disordered" evidence="1">
    <location>
        <begin position="83"/>
        <end position="103"/>
    </location>
</feature>
<reference evidence="2 3" key="1">
    <citation type="submission" date="2019-12" db="EMBL/GenBank/DDBJ databases">
        <authorList>
            <person name="Alioto T."/>
            <person name="Alioto T."/>
            <person name="Gomez Garrido J."/>
        </authorList>
    </citation>
    <scope>NUCLEOTIDE SEQUENCE [LARGE SCALE GENOMIC DNA]</scope>
</reference>
<protein>
    <submittedName>
        <fullName evidence="2">Uncharacterized protein</fullName>
    </submittedName>
</protein>
<accession>A0A8S0Q3M7</accession>
<dbReference type="Gene3D" id="1.25.40.10">
    <property type="entry name" value="Tetratricopeptide repeat domain"/>
    <property type="match status" value="1"/>
</dbReference>
<keyword evidence="3" id="KW-1185">Reference proteome</keyword>
<name>A0A8S0Q3M7_OLEEU</name>
<comment type="caution">
    <text evidence="2">The sequence shown here is derived from an EMBL/GenBank/DDBJ whole genome shotgun (WGS) entry which is preliminary data.</text>
</comment>
<evidence type="ECO:0000313" key="3">
    <source>
        <dbReference type="Proteomes" id="UP000594638"/>
    </source>
</evidence>
<evidence type="ECO:0000256" key="1">
    <source>
        <dbReference type="SAM" id="MobiDB-lite"/>
    </source>
</evidence>
<dbReference type="OrthoDB" id="1919554at2759"/>
<dbReference type="Proteomes" id="UP000594638">
    <property type="component" value="Unassembled WGS sequence"/>
</dbReference>
<dbReference type="InterPro" id="IPR011990">
    <property type="entry name" value="TPR-like_helical_dom_sf"/>
</dbReference>
<dbReference type="AlphaFoldDB" id="A0A8S0Q3M7"/>
<gene>
    <name evidence="2" type="ORF">OLEA9_A053405</name>
</gene>
<sequence>MDVSLGPHHADSIEACQNLSKAYGAMGSYPLAINFQEKVVEAWEGHGPSAQDELKEATRVLEQLKSKAHGSSFESLTKAFPLPLGSEGISGRNLKSRVSIKQR</sequence>
<organism evidence="2 3">
    <name type="scientific">Olea europaea subsp. europaea</name>
    <dbReference type="NCBI Taxonomy" id="158383"/>
    <lineage>
        <taxon>Eukaryota</taxon>
        <taxon>Viridiplantae</taxon>
        <taxon>Streptophyta</taxon>
        <taxon>Embryophyta</taxon>
        <taxon>Tracheophyta</taxon>
        <taxon>Spermatophyta</taxon>
        <taxon>Magnoliopsida</taxon>
        <taxon>eudicotyledons</taxon>
        <taxon>Gunneridae</taxon>
        <taxon>Pentapetalae</taxon>
        <taxon>asterids</taxon>
        <taxon>lamiids</taxon>
        <taxon>Lamiales</taxon>
        <taxon>Oleaceae</taxon>
        <taxon>Oleeae</taxon>
        <taxon>Olea</taxon>
    </lineage>
</organism>
<evidence type="ECO:0000313" key="2">
    <source>
        <dbReference type="EMBL" id="CAA2959881.1"/>
    </source>
</evidence>
<feature type="compositionally biased region" description="Basic residues" evidence="1">
    <location>
        <begin position="94"/>
        <end position="103"/>
    </location>
</feature>
<proteinExistence type="predicted"/>
<dbReference type="EMBL" id="CACTIH010000352">
    <property type="protein sequence ID" value="CAA2959881.1"/>
    <property type="molecule type" value="Genomic_DNA"/>
</dbReference>